<evidence type="ECO:0000313" key="5">
    <source>
        <dbReference type="Proteomes" id="UP001497644"/>
    </source>
</evidence>
<dbReference type="GO" id="GO:0008270">
    <property type="term" value="F:zinc ion binding"/>
    <property type="evidence" value="ECO:0007669"/>
    <property type="project" value="UniProtKB-KW"/>
</dbReference>
<feature type="domain" description="CCHC-type" evidence="3">
    <location>
        <begin position="361"/>
        <end position="376"/>
    </location>
</feature>
<dbReference type="PANTHER" id="PTHR45823">
    <property type="entry name" value="T-SNARE COILED-COIL HOMOLOGY DOMAIN-CONTAINING PROTEIN"/>
    <property type="match status" value="1"/>
</dbReference>
<accession>A0AAV2MZ05</accession>
<feature type="compositionally biased region" description="Basic and acidic residues" evidence="2">
    <location>
        <begin position="293"/>
        <end position="304"/>
    </location>
</feature>
<feature type="region of interest" description="Disordered" evidence="2">
    <location>
        <begin position="1"/>
        <end position="22"/>
    </location>
</feature>
<dbReference type="PROSITE" id="PS50158">
    <property type="entry name" value="ZF_CCHC"/>
    <property type="match status" value="1"/>
</dbReference>
<keyword evidence="5" id="KW-1185">Reference proteome</keyword>
<evidence type="ECO:0000259" key="3">
    <source>
        <dbReference type="PROSITE" id="PS50158"/>
    </source>
</evidence>
<feature type="region of interest" description="Disordered" evidence="2">
    <location>
        <begin position="64"/>
        <end position="83"/>
    </location>
</feature>
<dbReference type="EMBL" id="CAXIPU020000446">
    <property type="protein sequence ID" value="CAL1672146.1"/>
    <property type="molecule type" value="Genomic_DNA"/>
</dbReference>
<keyword evidence="1" id="KW-0862">Zinc</keyword>
<feature type="compositionally biased region" description="Low complexity" evidence="2">
    <location>
        <begin position="305"/>
        <end position="316"/>
    </location>
</feature>
<gene>
    <name evidence="4" type="ORF">LPLAT_LOCUS5551</name>
</gene>
<dbReference type="SUPFAM" id="SSF57756">
    <property type="entry name" value="Retrovirus zinc finger-like domains"/>
    <property type="match status" value="1"/>
</dbReference>
<dbReference type="SMART" id="SM00343">
    <property type="entry name" value="ZnF_C2HC"/>
    <property type="match status" value="1"/>
</dbReference>
<protein>
    <recommendedName>
        <fullName evidence="3">CCHC-type domain-containing protein</fullName>
    </recommendedName>
</protein>
<keyword evidence="1" id="KW-0479">Metal-binding</keyword>
<name>A0AAV2MZ05_9HYME</name>
<reference evidence="4" key="1">
    <citation type="submission" date="2024-04" db="EMBL/GenBank/DDBJ databases">
        <authorList>
            <consortium name="Molecular Ecology Group"/>
        </authorList>
    </citation>
    <scope>NUCLEOTIDE SEQUENCE</scope>
</reference>
<dbReference type="InterPro" id="IPR036875">
    <property type="entry name" value="Znf_CCHC_sf"/>
</dbReference>
<dbReference type="PANTHER" id="PTHR45823:SF1">
    <property type="entry name" value="T-SNARE COILED-COIL HOMOLOGY DOMAIN-CONTAINING PROTEIN"/>
    <property type="match status" value="1"/>
</dbReference>
<sequence>MAAQNPPRITRSRAAVNETSETDALQAALQELREMRNERDRQQARFEALLQEKDDQLRQLQQRISSQQNNQLSPSNNRDRACGDTQNNFGACASTARAATNVSAATNASDVTADFRAKTGLKLKPDTYDGKVPLREFLSQFLLIAIANNWDDKTKTISLAANLRGKARTVLENVENFEELTFAELKSKLELLFGDGNLTQNYYSLFTNRKQKYGKDFASFGAELERLSRLAYPECPFTVRNKIACAQFVSALSDNFVKRTLQLEGITSLNLAIERGKAIKIIREENFERNKRDFENNRNKRDYENNGNNGNNAGFNKNHERQNFQKGERNHARTNSEKKKEHFDSKGKAQANNFSSKGKECWSCGKTGHLRFQCPDAKGN</sequence>
<organism evidence="4 5">
    <name type="scientific">Lasius platythorax</name>
    <dbReference type="NCBI Taxonomy" id="488582"/>
    <lineage>
        <taxon>Eukaryota</taxon>
        <taxon>Metazoa</taxon>
        <taxon>Ecdysozoa</taxon>
        <taxon>Arthropoda</taxon>
        <taxon>Hexapoda</taxon>
        <taxon>Insecta</taxon>
        <taxon>Pterygota</taxon>
        <taxon>Neoptera</taxon>
        <taxon>Endopterygota</taxon>
        <taxon>Hymenoptera</taxon>
        <taxon>Apocrita</taxon>
        <taxon>Aculeata</taxon>
        <taxon>Formicoidea</taxon>
        <taxon>Formicidae</taxon>
        <taxon>Formicinae</taxon>
        <taxon>Lasius</taxon>
        <taxon>Lasius</taxon>
    </lineage>
</organism>
<evidence type="ECO:0000313" key="4">
    <source>
        <dbReference type="EMBL" id="CAL1672146.1"/>
    </source>
</evidence>
<feature type="region of interest" description="Disordered" evidence="2">
    <location>
        <begin position="293"/>
        <end position="366"/>
    </location>
</feature>
<comment type="caution">
    <text evidence="4">The sequence shown here is derived from an EMBL/GenBank/DDBJ whole genome shotgun (WGS) entry which is preliminary data.</text>
</comment>
<dbReference type="Proteomes" id="UP001497644">
    <property type="component" value="Unassembled WGS sequence"/>
</dbReference>
<keyword evidence="1" id="KW-0863">Zinc-finger</keyword>
<proteinExistence type="predicted"/>
<dbReference type="AlphaFoldDB" id="A0AAV2MZ05"/>
<evidence type="ECO:0000256" key="1">
    <source>
        <dbReference type="PROSITE-ProRule" id="PRU00047"/>
    </source>
</evidence>
<evidence type="ECO:0000256" key="2">
    <source>
        <dbReference type="SAM" id="MobiDB-lite"/>
    </source>
</evidence>
<dbReference type="InterPro" id="IPR001878">
    <property type="entry name" value="Znf_CCHC"/>
</dbReference>
<feature type="compositionally biased region" description="Low complexity" evidence="2">
    <location>
        <begin position="64"/>
        <end position="76"/>
    </location>
</feature>
<feature type="compositionally biased region" description="Basic and acidic residues" evidence="2">
    <location>
        <begin position="317"/>
        <end position="347"/>
    </location>
</feature>
<dbReference type="GO" id="GO:0003676">
    <property type="term" value="F:nucleic acid binding"/>
    <property type="evidence" value="ECO:0007669"/>
    <property type="project" value="InterPro"/>
</dbReference>